<dbReference type="GO" id="GO:0005789">
    <property type="term" value="C:endoplasmic reticulum membrane"/>
    <property type="evidence" value="ECO:0007669"/>
    <property type="project" value="UniProtKB-SubCell"/>
</dbReference>
<dbReference type="WBParaSite" id="ASIM_0000188201-mRNA-1">
    <property type="protein sequence ID" value="ASIM_0000188201-mRNA-1"/>
    <property type="gene ID" value="ASIM_0000188201"/>
</dbReference>
<organism evidence="13">
    <name type="scientific">Anisakis simplex</name>
    <name type="common">Herring worm</name>
    <dbReference type="NCBI Taxonomy" id="6269"/>
    <lineage>
        <taxon>Eukaryota</taxon>
        <taxon>Metazoa</taxon>
        <taxon>Ecdysozoa</taxon>
        <taxon>Nematoda</taxon>
        <taxon>Chromadorea</taxon>
        <taxon>Rhabditida</taxon>
        <taxon>Spirurina</taxon>
        <taxon>Ascaridomorpha</taxon>
        <taxon>Ascaridoidea</taxon>
        <taxon>Anisakidae</taxon>
        <taxon>Anisakis</taxon>
        <taxon>Anisakis simplex complex</taxon>
    </lineage>
</organism>
<dbReference type="GO" id="GO:0042283">
    <property type="term" value="F:dolichyl pyrophosphate Glc1Man9GlcNAc2 alpha-1,3-glucosyltransferase activity"/>
    <property type="evidence" value="ECO:0007669"/>
    <property type="project" value="TreeGrafter"/>
</dbReference>
<sequence length="408" mass="46982">MAITHNLPMKVWYYENTSEWTLDYPPLFAYFELLLGMVSVFQVANRVVPPALIIQKEAYFSKGLLYFQRFSVIVCDLFYIISCGFLANTMHSIRIIGDRSKHCAMGLFLLLIANITLILIDNIHFQYNSLLTTVLLLSISLALQERFLLAAFMYCILLNMKHIYLYYAFAYVVIYSFAYLLKTLDRSVISRCAKLAFSISIPFLVSFGPFLWLGGMELCSQIISRLFPFQRGLTHAYWAPNLWALYNFIDLTLYNLLKRFSKLSPAISPPLYTSGLVQEYPHSVLPSISAHITLVVILCLLTPSICILMKRRRFRDPNTFILLLTHSAFAFFLAGYHVHEKAVLLITIPYTILAVLSGLFEREHLQDHRFLPSFIVLSTIANISIFPLFFTPFESILKVCFDLQLFLL</sequence>
<dbReference type="EMBL" id="UYRR01002022">
    <property type="protein sequence ID" value="VDK19198.1"/>
    <property type="molecule type" value="Genomic_DNA"/>
</dbReference>
<accession>A0A0M3J2X0</accession>
<gene>
    <name evidence="11" type="ORF">ASIM_LOCUS1753</name>
</gene>
<evidence type="ECO:0000256" key="3">
    <source>
        <dbReference type="ARBA" id="ARBA00008715"/>
    </source>
</evidence>
<feature type="transmembrane region" description="Helical" evidence="10">
    <location>
        <begin position="320"/>
        <end position="336"/>
    </location>
</feature>
<name>A0A0M3J2X0_ANISI</name>
<keyword evidence="12" id="KW-1185">Reference proteome</keyword>
<dbReference type="OrthoDB" id="1689333at2759"/>
<keyword evidence="7 10" id="KW-0256">Endoplasmic reticulum</keyword>
<feature type="transmembrane region" description="Helical" evidence="10">
    <location>
        <begin position="27"/>
        <end position="44"/>
    </location>
</feature>
<evidence type="ECO:0000256" key="8">
    <source>
        <dbReference type="ARBA" id="ARBA00022989"/>
    </source>
</evidence>
<evidence type="ECO:0000256" key="6">
    <source>
        <dbReference type="ARBA" id="ARBA00022692"/>
    </source>
</evidence>
<feature type="transmembrane region" description="Helical" evidence="10">
    <location>
        <begin position="288"/>
        <end position="308"/>
    </location>
</feature>
<evidence type="ECO:0000256" key="9">
    <source>
        <dbReference type="ARBA" id="ARBA00023136"/>
    </source>
</evidence>
<dbReference type="GO" id="GO:0006487">
    <property type="term" value="P:protein N-linked glycosylation"/>
    <property type="evidence" value="ECO:0007669"/>
    <property type="project" value="TreeGrafter"/>
</dbReference>
<dbReference type="Proteomes" id="UP000267096">
    <property type="component" value="Unassembled WGS sequence"/>
</dbReference>
<evidence type="ECO:0000313" key="11">
    <source>
        <dbReference type="EMBL" id="VDK19198.1"/>
    </source>
</evidence>
<reference evidence="13" key="1">
    <citation type="submission" date="2017-02" db="UniProtKB">
        <authorList>
            <consortium name="WormBaseParasite"/>
        </authorList>
    </citation>
    <scope>IDENTIFICATION</scope>
</reference>
<dbReference type="PANTHER" id="PTHR12413">
    <property type="entry name" value="DOLICHYL GLYCOSYLTRANSFERASE"/>
    <property type="match status" value="1"/>
</dbReference>
<feature type="transmembrane region" description="Helical" evidence="10">
    <location>
        <begin position="133"/>
        <end position="157"/>
    </location>
</feature>
<evidence type="ECO:0000313" key="12">
    <source>
        <dbReference type="Proteomes" id="UP000267096"/>
    </source>
</evidence>
<feature type="transmembrane region" description="Helical" evidence="10">
    <location>
        <begin position="193"/>
        <end position="215"/>
    </location>
</feature>
<evidence type="ECO:0000256" key="5">
    <source>
        <dbReference type="ARBA" id="ARBA00022679"/>
    </source>
</evidence>
<protein>
    <recommendedName>
        <fullName evidence="10">Alpha-1,3-glucosyltransferase</fullName>
        <ecNumber evidence="10">2.4.1.-</ecNumber>
    </recommendedName>
</protein>
<evidence type="ECO:0000256" key="2">
    <source>
        <dbReference type="ARBA" id="ARBA00004922"/>
    </source>
</evidence>
<evidence type="ECO:0000256" key="4">
    <source>
        <dbReference type="ARBA" id="ARBA00022676"/>
    </source>
</evidence>
<feature type="transmembrane region" description="Helical" evidence="10">
    <location>
        <begin position="236"/>
        <end position="257"/>
    </location>
</feature>
<comment type="subcellular location">
    <subcellularLocation>
        <location evidence="1 10">Endoplasmic reticulum membrane</location>
        <topology evidence="1 10">Multi-pass membrane protein</topology>
    </subcellularLocation>
</comment>
<feature type="transmembrane region" description="Helical" evidence="10">
    <location>
        <begin position="107"/>
        <end position="127"/>
    </location>
</feature>
<feature type="transmembrane region" description="Helical" evidence="10">
    <location>
        <begin position="342"/>
        <end position="359"/>
    </location>
</feature>
<evidence type="ECO:0000313" key="13">
    <source>
        <dbReference type="WBParaSite" id="ASIM_0000188201-mRNA-1"/>
    </source>
</evidence>
<keyword evidence="6 10" id="KW-0812">Transmembrane</keyword>
<dbReference type="Pfam" id="PF03155">
    <property type="entry name" value="Alg6_Alg8"/>
    <property type="match status" value="1"/>
</dbReference>
<keyword evidence="8 10" id="KW-1133">Transmembrane helix</keyword>
<keyword evidence="9 10" id="KW-0472">Membrane</keyword>
<keyword evidence="5 10" id="KW-0808">Transferase</keyword>
<evidence type="ECO:0000256" key="10">
    <source>
        <dbReference type="RuleBase" id="RU363110"/>
    </source>
</evidence>
<feature type="transmembrane region" description="Helical" evidence="10">
    <location>
        <begin position="371"/>
        <end position="390"/>
    </location>
</feature>
<keyword evidence="4 10" id="KW-0328">Glycosyltransferase</keyword>
<feature type="transmembrane region" description="Helical" evidence="10">
    <location>
        <begin position="164"/>
        <end position="181"/>
    </location>
</feature>
<reference evidence="11 12" key="2">
    <citation type="submission" date="2018-11" db="EMBL/GenBank/DDBJ databases">
        <authorList>
            <consortium name="Pathogen Informatics"/>
        </authorList>
    </citation>
    <scope>NUCLEOTIDE SEQUENCE [LARGE SCALE GENOMIC DNA]</scope>
</reference>
<comment type="pathway">
    <text evidence="2 10">Protein modification; protein glycosylation.</text>
</comment>
<evidence type="ECO:0000256" key="7">
    <source>
        <dbReference type="ARBA" id="ARBA00022824"/>
    </source>
</evidence>
<comment type="similarity">
    <text evidence="3 10">Belongs to the ALG6/ALG8 glucosyltransferase family.</text>
</comment>
<dbReference type="InterPro" id="IPR004856">
    <property type="entry name" value="Glyco_trans_ALG6/ALG8"/>
</dbReference>
<dbReference type="UniPathway" id="UPA00378"/>
<dbReference type="EC" id="2.4.1.-" evidence="10"/>
<evidence type="ECO:0000256" key="1">
    <source>
        <dbReference type="ARBA" id="ARBA00004477"/>
    </source>
</evidence>
<dbReference type="PANTHER" id="PTHR12413:SF2">
    <property type="entry name" value="DOLICHYL PYROPHOSPHATE GLC1MAN9GLCNAC2 ALPHA-1,3-GLUCOSYLTRANSFERASE-RELATED"/>
    <property type="match status" value="1"/>
</dbReference>
<feature type="transmembrane region" description="Helical" evidence="10">
    <location>
        <begin position="64"/>
        <end position="87"/>
    </location>
</feature>
<proteinExistence type="inferred from homology"/>
<dbReference type="AlphaFoldDB" id="A0A0M3J2X0"/>